<dbReference type="EMBL" id="JARJCN010000031">
    <property type="protein sequence ID" value="KAJ7086410.1"/>
    <property type="molecule type" value="Genomic_DNA"/>
</dbReference>
<sequence length="284" mass="31065">MSGPAPHRLRCLSGVRTSQREPIVLGTAPSMLGEPPGLSSTPCLPAMEPDIGEPLEFDACTASVPTLRGAFNLLKHITLHLRSETDSGNVHSGVFDCFGKTACSSSSLIYQQFWFELGLERGALVSLSLHCVKIRFGIGTASHYAGETLLKFRFELGLGCILDRLTSKRSLARLQKVNRARQDFTSSLYWAGGNVPCALNADLMPKPDFKLLLQGSSYQCAGGLDFKAFTFYHQPETIGVLYTPAFAHKTLDSTLFKLVTSSYYQVSLFESFVFKGTYGNMIPA</sequence>
<proteinExistence type="predicted"/>
<gene>
    <name evidence="1" type="ORF">B0H15DRAFT_801588</name>
</gene>
<comment type="caution">
    <text evidence="1">The sequence shown here is derived from an EMBL/GenBank/DDBJ whole genome shotgun (WGS) entry which is preliminary data.</text>
</comment>
<dbReference type="AlphaFoldDB" id="A0AAD6U4B2"/>
<organism evidence="1 2">
    <name type="scientific">Mycena belliarum</name>
    <dbReference type="NCBI Taxonomy" id="1033014"/>
    <lineage>
        <taxon>Eukaryota</taxon>
        <taxon>Fungi</taxon>
        <taxon>Dikarya</taxon>
        <taxon>Basidiomycota</taxon>
        <taxon>Agaricomycotina</taxon>
        <taxon>Agaricomycetes</taxon>
        <taxon>Agaricomycetidae</taxon>
        <taxon>Agaricales</taxon>
        <taxon>Marasmiineae</taxon>
        <taxon>Mycenaceae</taxon>
        <taxon>Mycena</taxon>
    </lineage>
</organism>
<keyword evidence="2" id="KW-1185">Reference proteome</keyword>
<name>A0AAD6U4B2_9AGAR</name>
<accession>A0AAD6U4B2</accession>
<protein>
    <submittedName>
        <fullName evidence="1">Uncharacterized protein</fullName>
    </submittedName>
</protein>
<reference evidence="1" key="1">
    <citation type="submission" date="2023-03" db="EMBL/GenBank/DDBJ databases">
        <title>Massive genome expansion in bonnet fungi (Mycena s.s.) driven by repeated elements and novel gene families across ecological guilds.</title>
        <authorList>
            <consortium name="Lawrence Berkeley National Laboratory"/>
            <person name="Harder C.B."/>
            <person name="Miyauchi S."/>
            <person name="Viragh M."/>
            <person name="Kuo A."/>
            <person name="Thoen E."/>
            <person name="Andreopoulos B."/>
            <person name="Lu D."/>
            <person name="Skrede I."/>
            <person name="Drula E."/>
            <person name="Henrissat B."/>
            <person name="Morin E."/>
            <person name="Kohler A."/>
            <person name="Barry K."/>
            <person name="LaButti K."/>
            <person name="Morin E."/>
            <person name="Salamov A."/>
            <person name="Lipzen A."/>
            <person name="Mereny Z."/>
            <person name="Hegedus B."/>
            <person name="Baldrian P."/>
            <person name="Stursova M."/>
            <person name="Weitz H."/>
            <person name="Taylor A."/>
            <person name="Grigoriev I.V."/>
            <person name="Nagy L.G."/>
            <person name="Martin F."/>
            <person name="Kauserud H."/>
        </authorList>
    </citation>
    <scope>NUCLEOTIDE SEQUENCE</scope>
    <source>
        <strain evidence="1">CBHHK173m</strain>
    </source>
</reference>
<dbReference type="Proteomes" id="UP001222325">
    <property type="component" value="Unassembled WGS sequence"/>
</dbReference>
<evidence type="ECO:0000313" key="1">
    <source>
        <dbReference type="EMBL" id="KAJ7086410.1"/>
    </source>
</evidence>
<evidence type="ECO:0000313" key="2">
    <source>
        <dbReference type="Proteomes" id="UP001222325"/>
    </source>
</evidence>